<dbReference type="Proteomes" id="UP000669179">
    <property type="component" value="Unassembled WGS sequence"/>
</dbReference>
<feature type="transmembrane region" description="Helical" evidence="1">
    <location>
        <begin position="45"/>
        <end position="66"/>
    </location>
</feature>
<reference evidence="2" key="1">
    <citation type="submission" date="2021-03" db="EMBL/GenBank/DDBJ databases">
        <authorList>
            <person name="Kanchanasin P."/>
            <person name="Saeng-In P."/>
            <person name="Phongsopitanun W."/>
            <person name="Yuki M."/>
            <person name="Kudo T."/>
            <person name="Ohkuma M."/>
            <person name="Tanasupawat S."/>
        </authorList>
    </citation>
    <scope>NUCLEOTIDE SEQUENCE</scope>
    <source>
        <strain evidence="2">GKU 128</strain>
    </source>
</reference>
<name>A0A939PRH4_9ACTN</name>
<keyword evidence="1" id="KW-1133">Transmembrane helix</keyword>
<keyword evidence="3" id="KW-1185">Reference proteome</keyword>
<keyword evidence="1" id="KW-0812">Transmembrane</keyword>
<evidence type="ECO:0000313" key="3">
    <source>
        <dbReference type="Proteomes" id="UP000669179"/>
    </source>
</evidence>
<accession>A0A939PRH4</accession>
<feature type="transmembrane region" description="Helical" evidence="1">
    <location>
        <begin position="72"/>
        <end position="92"/>
    </location>
</feature>
<proteinExistence type="predicted"/>
<organism evidence="2 3">
    <name type="scientific">Actinomadura barringtoniae</name>
    <dbReference type="NCBI Taxonomy" id="1427535"/>
    <lineage>
        <taxon>Bacteria</taxon>
        <taxon>Bacillati</taxon>
        <taxon>Actinomycetota</taxon>
        <taxon>Actinomycetes</taxon>
        <taxon>Streptosporangiales</taxon>
        <taxon>Thermomonosporaceae</taxon>
        <taxon>Actinomadura</taxon>
    </lineage>
</organism>
<dbReference type="RefSeq" id="WP_208263137.1">
    <property type="nucleotide sequence ID" value="NZ_JAGEOJ010000030.1"/>
</dbReference>
<dbReference type="AlphaFoldDB" id="A0A939PRH4"/>
<protein>
    <submittedName>
        <fullName evidence="2">Uncharacterized protein</fullName>
    </submittedName>
</protein>
<dbReference type="EMBL" id="JAGEOJ010000030">
    <property type="protein sequence ID" value="MBO2454908.1"/>
    <property type="molecule type" value="Genomic_DNA"/>
</dbReference>
<gene>
    <name evidence="2" type="ORF">J4573_48020</name>
</gene>
<keyword evidence="1" id="KW-0472">Membrane</keyword>
<sequence>MEDGQVEATQLTYGALVDEMPTAKADPRMEYVRVEVSVAGGTARLAVVVALGLVALGVTALGGFLLEAPAGWDLACSVLTFTLVLAGGLAVVGRSRSRR</sequence>
<evidence type="ECO:0000313" key="2">
    <source>
        <dbReference type="EMBL" id="MBO2454908.1"/>
    </source>
</evidence>
<comment type="caution">
    <text evidence="2">The sequence shown here is derived from an EMBL/GenBank/DDBJ whole genome shotgun (WGS) entry which is preliminary data.</text>
</comment>
<evidence type="ECO:0000256" key="1">
    <source>
        <dbReference type="SAM" id="Phobius"/>
    </source>
</evidence>